<dbReference type="EMBL" id="DSDK01000182">
    <property type="protein sequence ID" value="HDR50614.1"/>
    <property type="molecule type" value="Genomic_DNA"/>
</dbReference>
<comment type="caution">
    <text evidence="2">The sequence shown here is derived from an EMBL/GenBank/DDBJ whole genome shotgun (WGS) entry which is preliminary data.</text>
</comment>
<accession>A0A831PIE7</accession>
<dbReference type="Gene3D" id="2.60.40.10">
    <property type="entry name" value="Immunoglobulins"/>
    <property type="match status" value="1"/>
</dbReference>
<dbReference type="AlphaFoldDB" id="A0A831PIE7"/>
<protein>
    <recommendedName>
        <fullName evidence="1">Nucleoporin POM152 Ig-like domain-containing protein</fullName>
    </recommendedName>
</protein>
<gene>
    <name evidence="2" type="ORF">ENN90_03195</name>
</gene>
<sequence length="470" mass="49035">MTLNNILTVNGTLIIYGNLETGNNSELIANSGSSIFIFGDANLANKVSLDLSSYFVVKGNFTKSGASNQGDLSISGAHIYIFGVVDVPLDNNGIPWENFSVCSTGNYDGTTESTSDICDAGQLDDFIENVDSEELPDEIYDQLVGCDAPTATISGDATICEGESATINVNLTGTANWTLTFQLDGTNYLTVENISVSPYTFNVTQAGEYTVSSVSDANCTGTTSGSATITVNPTNTTTLSSGPGTDTQTVNIKTPITDITYTTTGATGADFSGLPEGISGNWAANEVTISGTPTEPGTFNYTVELTGGCGTVNATGTITVTNTFDVSTQSPGQICNAADGQINYTESDVATPITFTVDMTTGNMAWSPNWEITFTLTPGPGATIDNITTSAGSFTTPGPYRITNIPSSNGQGSVDITLEVTGNIYSDLTVLFEITAAKELGYDTPDKDNDDWTATQTVLAIPNTGEITTN</sequence>
<proteinExistence type="predicted"/>
<dbReference type="Pfam" id="PF24312">
    <property type="entry name" value="Ig-like_POM152"/>
    <property type="match status" value="1"/>
</dbReference>
<name>A0A831PIE7_9BACT</name>
<dbReference type="InterPro" id="IPR013783">
    <property type="entry name" value="Ig-like_fold"/>
</dbReference>
<evidence type="ECO:0000313" key="2">
    <source>
        <dbReference type="EMBL" id="HDR50614.1"/>
    </source>
</evidence>
<feature type="domain" description="Nucleoporin POM152 Ig-like" evidence="1">
    <location>
        <begin position="156"/>
        <end position="224"/>
    </location>
</feature>
<dbReference type="InterPro" id="IPR056541">
    <property type="entry name" value="Ig-like_POM152"/>
</dbReference>
<evidence type="ECO:0000259" key="1">
    <source>
        <dbReference type="Pfam" id="PF24312"/>
    </source>
</evidence>
<organism evidence="2">
    <name type="scientific">Mariniphaga anaerophila</name>
    <dbReference type="NCBI Taxonomy" id="1484053"/>
    <lineage>
        <taxon>Bacteria</taxon>
        <taxon>Pseudomonadati</taxon>
        <taxon>Bacteroidota</taxon>
        <taxon>Bacteroidia</taxon>
        <taxon>Marinilabiliales</taxon>
        <taxon>Prolixibacteraceae</taxon>
        <taxon>Mariniphaga</taxon>
    </lineage>
</organism>
<dbReference type="Proteomes" id="UP000886047">
    <property type="component" value="Unassembled WGS sequence"/>
</dbReference>
<reference evidence="2" key="1">
    <citation type="journal article" date="2020" name="mSystems">
        <title>Genome- and Community-Level Interaction Insights into Carbon Utilization and Element Cycling Functions of Hydrothermarchaeota in Hydrothermal Sediment.</title>
        <authorList>
            <person name="Zhou Z."/>
            <person name="Liu Y."/>
            <person name="Xu W."/>
            <person name="Pan J."/>
            <person name="Luo Z.H."/>
            <person name="Li M."/>
        </authorList>
    </citation>
    <scope>NUCLEOTIDE SEQUENCE [LARGE SCALE GENOMIC DNA]</scope>
    <source>
        <strain evidence="2">SpSt-1217</strain>
    </source>
</reference>